<name>A0ABP8CUM6_9ACTN</name>
<evidence type="ECO:0000313" key="1">
    <source>
        <dbReference type="EMBL" id="GAA4243240.1"/>
    </source>
</evidence>
<evidence type="ECO:0000313" key="2">
    <source>
        <dbReference type="Proteomes" id="UP001500620"/>
    </source>
</evidence>
<dbReference type="Proteomes" id="UP001500620">
    <property type="component" value="Unassembled WGS sequence"/>
</dbReference>
<dbReference type="RefSeq" id="WP_345120054.1">
    <property type="nucleotide sequence ID" value="NZ_BAABAT010000001.1"/>
</dbReference>
<organism evidence="1 2">
    <name type="scientific">Dactylosporangium darangshiense</name>
    <dbReference type="NCBI Taxonomy" id="579108"/>
    <lineage>
        <taxon>Bacteria</taxon>
        <taxon>Bacillati</taxon>
        <taxon>Actinomycetota</taxon>
        <taxon>Actinomycetes</taxon>
        <taxon>Micromonosporales</taxon>
        <taxon>Micromonosporaceae</taxon>
        <taxon>Dactylosporangium</taxon>
    </lineage>
</organism>
<gene>
    <name evidence="1" type="ORF">GCM10022255_001490</name>
</gene>
<comment type="caution">
    <text evidence="1">The sequence shown here is derived from an EMBL/GenBank/DDBJ whole genome shotgun (WGS) entry which is preliminary data.</text>
</comment>
<accession>A0ABP8CUM6</accession>
<reference evidence="2" key="1">
    <citation type="journal article" date="2019" name="Int. J. Syst. Evol. Microbiol.">
        <title>The Global Catalogue of Microorganisms (GCM) 10K type strain sequencing project: providing services to taxonomists for standard genome sequencing and annotation.</title>
        <authorList>
            <consortium name="The Broad Institute Genomics Platform"/>
            <consortium name="The Broad Institute Genome Sequencing Center for Infectious Disease"/>
            <person name="Wu L."/>
            <person name="Ma J."/>
        </authorList>
    </citation>
    <scope>NUCLEOTIDE SEQUENCE [LARGE SCALE GENOMIC DNA]</scope>
    <source>
        <strain evidence="2">JCM 17441</strain>
    </source>
</reference>
<protein>
    <submittedName>
        <fullName evidence="1">Uncharacterized protein</fullName>
    </submittedName>
</protein>
<dbReference type="EMBL" id="BAABAT010000001">
    <property type="protein sequence ID" value="GAA4243240.1"/>
    <property type="molecule type" value="Genomic_DNA"/>
</dbReference>
<keyword evidence="2" id="KW-1185">Reference proteome</keyword>
<proteinExistence type="predicted"/>
<sequence>MSDKRELAKNWGWENTGPVWGAQAFPPRAGQDHLGLGSVSSDRILPRLSPGINVLTIHPRYWSFYAFVLDEFWARESPRTKVAFRDFYRPREALFAFACQVCEAPEHATLTGNVVGSRRTAGPAEHDEEFDPGFDYIKEPLGGYGLYYRSVMESTGLVVIADPANGVAFDALTPEGRAVADAYRNAISGTRFYREHLHQLDAPVPREVLVEFAAAGCLCQLRAAALDVPLLQDLFLHGGEPQQAEQRRATLRFLLDVCRTAQADALTEDRFRQLIYFRALGDDRYAPHNGTVAFARRWRLYQAREYFAFAFNRLWAWLARSGLELSDDGLVTVPLNDVWALVTDALDTNEFAAQLGLSDPGINAATPAQEFGQWLADHVDVAPGVDEVWPRHDSLDEHALYDWCRNTVDDGEALVAMLAVLLLLYRRVGTPGRIADLQRDSDLLSEGDARRIGMARFFALLHKQLLAGQTLAAVARWILSDFVITQHERVASAKLPDDTFRFRRVGDRLRFFNQETPVGFNDSRFVALRTAAHELNLVTSLAQPERKLTAAGKKLLERGDLPNGALERAAMTYLQQEQQ</sequence>